<dbReference type="PANTHER" id="PTHR44013">
    <property type="entry name" value="ZINC-TYPE ALCOHOL DEHYDROGENASE-LIKE PROTEIN C16A3.02C"/>
    <property type="match status" value="1"/>
</dbReference>
<dbReference type="SUPFAM" id="SSF51735">
    <property type="entry name" value="NAD(P)-binding Rossmann-fold domains"/>
    <property type="match status" value="1"/>
</dbReference>
<gene>
    <name evidence="1" type="ORF">FCM35_KLT20498</name>
</gene>
<reference evidence="1" key="1">
    <citation type="submission" date="2020-01" db="EMBL/GenBank/DDBJ databases">
        <title>Genome sequence of Kobresia littledalei, the first chromosome-level genome in the family Cyperaceae.</title>
        <authorList>
            <person name="Qu G."/>
        </authorList>
    </citation>
    <scope>NUCLEOTIDE SEQUENCE</scope>
    <source>
        <strain evidence="1">C.B.Clarke</strain>
        <tissue evidence="1">Leaf</tissue>
    </source>
</reference>
<dbReference type="EMBL" id="SWLB01000008">
    <property type="protein sequence ID" value="KAF3335991.1"/>
    <property type="molecule type" value="Genomic_DNA"/>
</dbReference>
<dbReference type="OrthoDB" id="48317at2759"/>
<dbReference type="AlphaFoldDB" id="A0A833RHE5"/>
<protein>
    <submittedName>
        <fullName evidence="1">Quinone-oxidoreductase</fullName>
    </submittedName>
</protein>
<dbReference type="PANTHER" id="PTHR44013:SF1">
    <property type="entry name" value="ZINC-TYPE ALCOHOL DEHYDROGENASE-LIKE PROTEIN C16A3.02C"/>
    <property type="match status" value="1"/>
</dbReference>
<keyword evidence="2" id="KW-1185">Reference proteome</keyword>
<sequence>MRSSWRSWGATNKTPEAGGVGWCRVLCGLMRSSWRSWVTATCGARNVDLVRSLGADEVLDYKTPEDENREFSIYDANELLSIVCNKETLLEKKRRWLQLPAYISSGSKLVQRKRPKFLAESYAISAYDNTTTLHLEFIKVVNGSTMYVSFWPRSQKIWLLWVEAKNCTNPDQSDIYQTEVYENFGVEDYRGHFPAYHTKSFVFLQKLG</sequence>
<organism evidence="1 2">
    <name type="scientific">Carex littledalei</name>
    <dbReference type="NCBI Taxonomy" id="544730"/>
    <lineage>
        <taxon>Eukaryota</taxon>
        <taxon>Viridiplantae</taxon>
        <taxon>Streptophyta</taxon>
        <taxon>Embryophyta</taxon>
        <taxon>Tracheophyta</taxon>
        <taxon>Spermatophyta</taxon>
        <taxon>Magnoliopsida</taxon>
        <taxon>Liliopsida</taxon>
        <taxon>Poales</taxon>
        <taxon>Cyperaceae</taxon>
        <taxon>Cyperoideae</taxon>
        <taxon>Cariceae</taxon>
        <taxon>Carex</taxon>
        <taxon>Carex subgen. Euthyceras</taxon>
    </lineage>
</organism>
<accession>A0A833RHE5</accession>
<dbReference type="Gene3D" id="3.40.50.720">
    <property type="entry name" value="NAD(P)-binding Rossmann-like Domain"/>
    <property type="match status" value="1"/>
</dbReference>
<dbReference type="InterPro" id="IPR036291">
    <property type="entry name" value="NAD(P)-bd_dom_sf"/>
</dbReference>
<proteinExistence type="predicted"/>
<name>A0A833RHE5_9POAL</name>
<dbReference type="InterPro" id="IPR052733">
    <property type="entry name" value="Chloroplast_QOR"/>
</dbReference>
<comment type="caution">
    <text evidence="1">The sequence shown here is derived from an EMBL/GenBank/DDBJ whole genome shotgun (WGS) entry which is preliminary data.</text>
</comment>
<evidence type="ECO:0000313" key="1">
    <source>
        <dbReference type="EMBL" id="KAF3335991.1"/>
    </source>
</evidence>
<dbReference type="Proteomes" id="UP000623129">
    <property type="component" value="Unassembled WGS sequence"/>
</dbReference>
<evidence type="ECO:0000313" key="2">
    <source>
        <dbReference type="Proteomes" id="UP000623129"/>
    </source>
</evidence>